<keyword evidence="1" id="KW-0732">Signal</keyword>
<protein>
    <submittedName>
        <fullName evidence="2">Uncharacterized protein</fullName>
    </submittedName>
</protein>
<dbReference type="EMBL" id="MFMA01000026">
    <property type="protein sequence ID" value="OGG73901.1"/>
    <property type="molecule type" value="Genomic_DNA"/>
</dbReference>
<sequence>MKNYASTGLILALVLSFSMPAEAQSAYGEADGSAETSVGVSGAVNSSFGAEVKGVVNALVGAEAATSGSGDASGSADDSANAGDSNTLEVIVVTRADVDADTAGSASISPASVSSGADLPEFVAAQIAADENISEVKASANNVSVTYEQQAKLFGLIPVTVNATATVRADGSVDVRYPWYAFLMVTNESALEAAIESRVGAVLSGGASAAAEGSAGATLTASAQAVLINEVRSAMAQSLAADVAADAEVAIEGGGVVEVK</sequence>
<feature type="signal peptide" evidence="1">
    <location>
        <begin position="1"/>
        <end position="23"/>
    </location>
</feature>
<dbReference type="AlphaFoldDB" id="A0A1F6EJS8"/>
<dbReference type="Proteomes" id="UP000178427">
    <property type="component" value="Unassembled WGS sequence"/>
</dbReference>
<organism evidence="2 3">
    <name type="scientific">Candidatus Kaiserbacteria bacterium RIFCSPLOWO2_01_FULL_54_20</name>
    <dbReference type="NCBI Taxonomy" id="1798513"/>
    <lineage>
        <taxon>Bacteria</taxon>
        <taxon>Candidatus Kaiseribacteriota</taxon>
    </lineage>
</organism>
<gene>
    <name evidence="2" type="ORF">A3A40_00990</name>
</gene>
<comment type="caution">
    <text evidence="2">The sequence shown here is derived from an EMBL/GenBank/DDBJ whole genome shotgun (WGS) entry which is preliminary data.</text>
</comment>
<reference evidence="2 3" key="1">
    <citation type="journal article" date="2016" name="Nat. Commun.">
        <title>Thousands of microbial genomes shed light on interconnected biogeochemical processes in an aquifer system.</title>
        <authorList>
            <person name="Anantharaman K."/>
            <person name="Brown C.T."/>
            <person name="Hug L.A."/>
            <person name="Sharon I."/>
            <person name="Castelle C.J."/>
            <person name="Probst A.J."/>
            <person name="Thomas B.C."/>
            <person name="Singh A."/>
            <person name="Wilkins M.J."/>
            <person name="Karaoz U."/>
            <person name="Brodie E.L."/>
            <person name="Williams K.H."/>
            <person name="Hubbard S.S."/>
            <person name="Banfield J.F."/>
        </authorList>
    </citation>
    <scope>NUCLEOTIDE SEQUENCE [LARGE SCALE GENOMIC DNA]</scope>
</reference>
<evidence type="ECO:0000313" key="2">
    <source>
        <dbReference type="EMBL" id="OGG73901.1"/>
    </source>
</evidence>
<feature type="chain" id="PRO_5009524196" evidence="1">
    <location>
        <begin position="24"/>
        <end position="260"/>
    </location>
</feature>
<evidence type="ECO:0000256" key="1">
    <source>
        <dbReference type="SAM" id="SignalP"/>
    </source>
</evidence>
<dbReference type="STRING" id="1798513.A3A40_00990"/>
<evidence type="ECO:0000313" key="3">
    <source>
        <dbReference type="Proteomes" id="UP000178427"/>
    </source>
</evidence>
<proteinExistence type="predicted"/>
<accession>A0A1F6EJS8</accession>
<name>A0A1F6EJS8_9BACT</name>